<reference evidence="6" key="1">
    <citation type="journal article" date="2021" name="Cell">
        <title>Tracing the genetic footprints of vertebrate landing in non-teleost ray-finned fishes.</title>
        <authorList>
            <person name="Bi X."/>
            <person name="Wang K."/>
            <person name="Yang L."/>
            <person name="Pan H."/>
            <person name="Jiang H."/>
            <person name="Wei Q."/>
            <person name="Fang M."/>
            <person name="Yu H."/>
            <person name="Zhu C."/>
            <person name="Cai Y."/>
            <person name="He Y."/>
            <person name="Gan X."/>
            <person name="Zeng H."/>
            <person name="Yu D."/>
            <person name="Zhu Y."/>
            <person name="Jiang H."/>
            <person name="Qiu Q."/>
            <person name="Yang H."/>
            <person name="Zhang Y.E."/>
            <person name="Wang W."/>
            <person name="Zhu M."/>
            <person name="He S."/>
            <person name="Zhang G."/>
        </authorList>
    </citation>
    <scope>NUCLEOTIDE SEQUENCE</scope>
    <source>
        <strain evidence="6">Allg_001</strain>
    </source>
</reference>
<evidence type="ECO:0000256" key="2">
    <source>
        <dbReference type="ARBA" id="ARBA00023157"/>
    </source>
</evidence>
<dbReference type="SUPFAM" id="SSF47923">
    <property type="entry name" value="Ypt/Rab-GAP domain of gyp1p"/>
    <property type="match status" value="2"/>
</dbReference>
<evidence type="ECO:0000313" key="6">
    <source>
        <dbReference type="EMBL" id="MBN3315104.1"/>
    </source>
</evidence>
<dbReference type="InterPro" id="IPR016186">
    <property type="entry name" value="C-type_lectin-like/link_sf"/>
</dbReference>
<evidence type="ECO:0000256" key="1">
    <source>
        <dbReference type="ARBA" id="ARBA00022468"/>
    </source>
</evidence>
<feature type="region of interest" description="Disordered" evidence="3">
    <location>
        <begin position="1351"/>
        <end position="1412"/>
    </location>
</feature>
<sequence>MAEISALTHSPQGLGDPRNTPAQTPSDSQHRPGVPNDASKPPVPKSALYADPAVMGPGSRPGGLASIVSPARAKPAIPLPPAQPGAGSSTGRGLRDQVGYADGSSGPDRGEANLGSRPADPPVSPSPSDVGAEPRPHGGRDEGADRSRLLAPGVDPKTPVEPRTSPSLQPWQNSDGGTGAPPPLGQGQTDLEKSAQTPQQEGAELRPGPQSPVVPLVQEPPQLSGSVSLLPGVRRGPPAPDTLSYLESASLMSGTLESLAGLGDDASSLGSDSEINGMTFRRTDKYGFLGGSQYSENSEREMRVEVARQREMKWLDMFSNWDKWVSRRFQKVKLRCRKGIPSSLRAKAWQFLSNSKEVMDQNPGKFEALEREPGDPKWLDIIEKDLHRQFPFHEMFAARGGHGQQDLYRILKAYTVYRPEEGYCQAQAPVAAVLLMHMPAEQAFWCLVQICEKYLPGYYSAGLEAIQLDGEIFFSLLRRVCPMAYRHLKKFKIDPILYMTEWFMCVYSRTLPWACVLRVWDMFFCEGVKIIFRVGLVLLRQMLGSVQQLRECQGMYETMERLRNIPPDSVKEEALVHEVISLPVTEALIERESKVQVKRWRETRGELQHQPCRRLHGTRAIQEQRLRSSAASLPPPAGPLRSSASLLSLPTFRRTRGDASSFSQLPPAALRLAHNPPPSPKVVSEAVVPTLPSPTANNTPLPVTGVLGEALGGGGGAEEGKKKKKSREDKKREKEEEKQRAKERKEREKAEKAERERQKKEKEKAEKEKEKAEKERKKSGGGKKKENGGAAAATAGETGADGQAEENVLGHSSTEDKVSDAKLSRLMERRGLAVLLLAGLSVVTHGRSRRPYLVKTAMSWLDARQYCRQGDDGDLATVLDQSQLQQLLVAAQGSSASQVWIGLYQDQPRWQWSSGEEVTYYNWNRSYFCAKVNAEGTWEDAVCDDLNYFMCSTDSSQGSRTYTLIKQSKTWAAARDHCRQQHTDLVTISSPSENQAVREAAQGSVFWIGLFNQPWEWSDGGNSSFRLWAPGEPDNQNRTELCVSMTGGPFVTVSLSVWYDMNCLTALSFLCCDDSSQGSRTYTLIEQNKTWAAARDHCRQQHTDLVTISSPTENQAVREAALGSVFWIGLFNKPWEWSDGGDSSFRNWVTGEPNNMGGNEKCVLLSLSSPSRGALIDKNCGHAFPFLCLVDARDIVLVKENRSWEEALDYCRTHHTDLTSVLSQTEQDLAALEVEGAQSPHVWLGLRQSFVSGSWFWVNREPLGYTAWARGEQPQCPQSGRCGAMSTETSSWAALGCEEKLNFLCYTGNLLVSPETPRQSLTAAASLQAQAGGLGSSGALGAVTLVPPAGPGSVLQPIGDGPRPADPAQDVSNVKQDSPLMPQVPPFRGDTVREPHLQGEQTPRHGPRVSAGPAWHLTAWPAAAADEERRGPGGGKGQERNPDTYQRGRSGGGASPKLWEDEGGAPAPPSEMAIPVDDGVEERWDWEWGLEEGRLTGELSGYLSETRARNKPPRRVSAPSGQEEKRRNRAASPAAPQSRSLSGLLLSDPAEPVSRHLGESPSPSLPHSPTRAARAVSRVSLLLPVDAETKFTRAVIDASGIPSLRICLLHHHVGDFLLFSPLSALTIHSSP</sequence>
<feature type="domain" description="C-type lectin" evidence="4">
    <location>
        <begin position="1077"/>
        <end position="1189"/>
    </location>
</feature>
<feature type="domain" description="Rab-GAP TBC" evidence="5">
    <location>
        <begin position="339"/>
        <end position="527"/>
    </location>
</feature>
<dbReference type="PROSITE" id="PS00615">
    <property type="entry name" value="C_TYPE_LECTIN_1"/>
    <property type="match status" value="1"/>
</dbReference>
<feature type="domain" description="C-type lectin" evidence="4">
    <location>
        <begin position="957"/>
        <end position="1072"/>
    </location>
</feature>
<dbReference type="FunFam" id="1.10.8.270:FF:000007">
    <property type="entry name" value="TBC1 domain family member 10A"/>
    <property type="match status" value="1"/>
</dbReference>
<evidence type="ECO:0000259" key="4">
    <source>
        <dbReference type="PROSITE" id="PS50041"/>
    </source>
</evidence>
<feature type="domain" description="C-type lectin" evidence="4">
    <location>
        <begin position="1190"/>
        <end position="1306"/>
    </location>
</feature>
<feature type="region of interest" description="Disordered" evidence="3">
    <location>
        <begin position="1425"/>
        <end position="1476"/>
    </location>
</feature>
<dbReference type="Proteomes" id="UP000736164">
    <property type="component" value="Unassembled WGS sequence"/>
</dbReference>
<feature type="compositionally biased region" description="Basic and acidic residues" evidence="3">
    <location>
        <begin position="1426"/>
        <end position="1442"/>
    </location>
</feature>
<keyword evidence="1" id="KW-0343">GTPase activation</keyword>
<dbReference type="InterPro" id="IPR001304">
    <property type="entry name" value="C-type_lectin-like"/>
</dbReference>
<dbReference type="InterPro" id="IPR035969">
    <property type="entry name" value="Rab-GAP_TBC_sf"/>
</dbReference>
<keyword evidence="7" id="KW-1185">Reference proteome</keyword>
<feature type="compositionally biased region" description="Polar residues" evidence="3">
    <location>
        <begin position="164"/>
        <end position="175"/>
    </location>
</feature>
<evidence type="ECO:0000259" key="5">
    <source>
        <dbReference type="PROSITE" id="PS50086"/>
    </source>
</evidence>
<dbReference type="PANTHER" id="PTHR45784:SF5">
    <property type="entry name" value="C-TYPE LECTIN DOMAIN FAMILY 20 MEMBER A-RELATED"/>
    <property type="match status" value="1"/>
</dbReference>
<dbReference type="EMBL" id="JAAWVO010019617">
    <property type="protein sequence ID" value="MBN3315104.1"/>
    <property type="molecule type" value="Genomic_DNA"/>
</dbReference>
<dbReference type="InterPro" id="IPR000195">
    <property type="entry name" value="Rab-GAP-TBC_dom"/>
</dbReference>
<feature type="compositionally biased region" description="Basic and acidic residues" evidence="3">
    <location>
        <begin position="718"/>
        <end position="787"/>
    </location>
</feature>
<comment type="caution">
    <text evidence="6">The sequence shown here is derived from an EMBL/GenBank/DDBJ whole genome shotgun (WGS) entry which is preliminary data.</text>
</comment>
<dbReference type="SUPFAM" id="SSF56436">
    <property type="entry name" value="C-type lectin-like"/>
    <property type="match status" value="4"/>
</dbReference>
<name>A0A8J7NJT8_ATRSP</name>
<dbReference type="GO" id="GO:0005886">
    <property type="term" value="C:plasma membrane"/>
    <property type="evidence" value="ECO:0007669"/>
    <property type="project" value="UniProtKB-ARBA"/>
</dbReference>
<dbReference type="PROSITE" id="PS50086">
    <property type="entry name" value="TBC_RABGAP"/>
    <property type="match status" value="1"/>
</dbReference>
<dbReference type="PROSITE" id="PS50041">
    <property type="entry name" value="C_TYPE_LECTIN_2"/>
    <property type="match status" value="4"/>
</dbReference>
<feature type="non-terminal residue" evidence="6">
    <location>
        <position position="1"/>
    </location>
</feature>
<feature type="region of interest" description="Disordered" evidence="3">
    <location>
        <begin position="626"/>
        <end position="645"/>
    </location>
</feature>
<keyword evidence="2" id="KW-1015">Disulfide bond</keyword>
<feature type="compositionally biased region" description="Low complexity" evidence="3">
    <location>
        <begin position="211"/>
        <end position="224"/>
    </location>
</feature>
<feature type="compositionally biased region" description="Basic and acidic residues" evidence="3">
    <location>
        <begin position="132"/>
        <end position="148"/>
    </location>
</feature>
<protein>
    <submittedName>
        <fullName evidence="6">TB10B protein</fullName>
    </submittedName>
</protein>
<dbReference type="GO" id="GO:0005096">
    <property type="term" value="F:GTPase activator activity"/>
    <property type="evidence" value="ECO:0007669"/>
    <property type="project" value="UniProtKB-KW"/>
</dbReference>
<evidence type="ECO:0000256" key="3">
    <source>
        <dbReference type="SAM" id="MobiDB-lite"/>
    </source>
</evidence>
<feature type="compositionally biased region" description="Polar residues" evidence="3">
    <location>
        <begin position="186"/>
        <end position="200"/>
    </location>
</feature>
<dbReference type="Gene3D" id="1.10.8.270">
    <property type="entry name" value="putative rabgap domain of human tbc1 domain family member 14 like domains"/>
    <property type="match status" value="1"/>
</dbReference>
<dbReference type="InterPro" id="IPR018378">
    <property type="entry name" value="C-type_lectin_CS"/>
</dbReference>
<dbReference type="InterPro" id="IPR016187">
    <property type="entry name" value="CTDL_fold"/>
</dbReference>
<organism evidence="6 7">
    <name type="scientific">Atractosteus spatula</name>
    <name type="common">Alligator gar</name>
    <name type="synonym">Lepisosteus spatula</name>
    <dbReference type="NCBI Taxonomy" id="7917"/>
    <lineage>
        <taxon>Eukaryota</taxon>
        <taxon>Metazoa</taxon>
        <taxon>Chordata</taxon>
        <taxon>Craniata</taxon>
        <taxon>Vertebrata</taxon>
        <taxon>Euteleostomi</taxon>
        <taxon>Actinopterygii</taxon>
        <taxon>Neopterygii</taxon>
        <taxon>Holostei</taxon>
        <taxon>Semionotiformes</taxon>
        <taxon>Lepisosteidae</taxon>
        <taxon>Atractosteus</taxon>
    </lineage>
</organism>
<dbReference type="FunFam" id="1.10.10.750:FF:000001">
    <property type="entry name" value="TBC1 domain family member 10A"/>
    <property type="match status" value="1"/>
</dbReference>
<accession>A0A8J7NJT8</accession>
<feature type="region of interest" description="Disordered" evidence="3">
    <location>
        <begin position="1"/>
        <end position="235"/>
    </location>
</feature>
<dbReference type="Gene3D" id="1.10.472.80">
    <property type="entry name" value="Ypt/Rab-GAP domain of gyp1p, domain 3"/>
    <property type="match status" value="1"/>
</dbReference>
<dbReference type="FunFam" id="1.10.472.80:FF:000008">
    <property type="entry name" value="TBC1 domain family member 10A"/>
    <property type="match status" value="1"/>
</dbReference>
<feature type="compositionally biased region" description="Low complexity" evidence="3">
    <location>
        <begin position="1530"/>
        <end position="1542"/>
    </location>
</feature>
<dbReference type="Gene3D" id="1.10.10.750">
    <property type="entry name" value="Ypt/Rab-GAP domain of gyp1p, domain 1"/>
    <property type="match status" value="1"/>
</dbReference>
<feature type="region of interest" description="Disordered" evidence="3">
    <location>
        <begin position="1501"/>
        <end position="1571"/>
    </location>
</feature>
<dbReference type="SMART" id="SM00034">
    <property type="entry name" value="CLECT"/>
    <property type="match status" value="4"/>
</dbReference>
<feature type="non-terminal residue" evidence="6">
    <location>
        <position position="1631"/>
    </location>
</feature>
<feature type="compositionally biased region" description="Low complexity" evidence="3">
    <location>
        <begin position="788"/>
        <end position="806"/>
    </location>
</feature>
<feature type="region of interest" description="Disordered" evidence="3">
    <location>
        <begin position="692"/>
        <end position="817"/>
    </location>
</feature>
<dbReference type="SMART" id="SM00164">
    <property type="entry name" value="TBC"/>
    <property type="match status" value="1"/>
</dbReference>
<dbReference type="Pfam" id="PF00566">
    <property type="entry name" value="RabGAP-TBC"/>
    <property type="match status" value="1"/>
</dbReference>
<dbReference type="Pfam" id="PF00059">
    <property type="entry name" value="Lectin_C"/>
    <property type="match status" value="4"/>
</dbReference>
<evidence type="ECO:0000313" key="7">
    <source>
        <dbReference type="Proteomes" id="UP000736164"/>
    </source>
</evidence>
<dbReference type="Gene3D" id="3.10.100.10">
    <property type="entry name" value="Mannose-Binding Protein A, subunit A"/>
    <property type="match status" value="4"/>
</dbReference>
<dbReference type="PANTHER" id="PTHR45784">
    <property type="entry name" value="C-TYPE LECTIN DOMAIN FAMILY 20 MEMBER A-RELATED"/>
    <property type="match status" value="1"/>
</dbReference>
<gene>
    <name evidence="6" type="primary">Tbc1d10b</name>
    <name evidence="6" type="ORF">GTO95_0006000</name>
</gene>
<feature type="domain" description="C-type lectin" evidence="4">
    <location>
        <begin position="852"/>
        <end position="952"/>
    </location>
</feature>
<proteinExistence type="predicted"/>